<accession>R9HJW3</accession>
<feature type="non-terminal residue" evidence="2">
    <location>
        <position position="175"/>
    </location>
</feature>
<proteinExistence type="predicted"/>
<organism evidence="2 3">
    <name type="scientific">Bacteroides uniformis dnLKV2</name>
    <dbReference type="NCBI Taxonomy" id="1235787"/>
    <lineage>
        <taxon>Bacteria</taxon>
        <taxon>Pseudomonadati</taxon>
        <taxon>Bacteroidota</taxon>
        <taxon>Bacteroidia</taxon>
        <taxon>Bacteroidales</taxon>
        <taxon>Bacteroidaceae</taxon>
        <taxon>Bacteroides</taxon>
    </lineage>
</organism>
<dbReference type="HOGENOM" id="CLU_1535636_0_0_10"/>
<gene>
    <name evidence="2" type="ORF">C801_04085</name>
</gene>
<dbReference type="AlphaFoldDB" id="R9HJW3"/>
<reference evidence="2 3" key="1">
    <citation type="submission" date="2013-04" db="EMBL/GenBank/DDBJ databases">
        <title>The Genome Sequence of Bacteroides uniformis dnLKV2.</title>
        <authorList>
            <consortium name="The Broad Institute Genomics Platform"/>
            <consortium name="The Broad Institute Genome Sequencing Center for Infectious Disease"/>
            <person name="Earl A."/>
            <person name="Xavier R."/>
            <person name="Kuhn K."/>
            <person name="Stappenbeck T."/>
            <person name="Walker B."/>
            <person name="Young S."/>
            <person name="Zeng Q."/>
            <person name="Gargeya S."/>
            <person name="Fitzgerald M."/>
            <person name="Haas B."/>
            <person name="Abouelleil A."/>
            <person name="Allen A.W."/>
            <person name="Alvarado L."/>
            <person name="Arachchi H.M."/>
            <person name="Berlin A.M."/>
            <person name="Chapman S.B."/>
            <person name="Gainer-Dewar J."/>
            <person name="Goldberg J."/>
            <person name="Griggs A."/>
            <person name="Gujja S."/>
            <person name="Hansen M."/>
            <person name="Howarth C."/>
            <person name="Imamovic A."/>
            <person name="Ireland A."/>
            <person name="Larimer J."/>
            <person name="McCowan C."/>
            <person name="Murphy C."/>
            <person name="Pearson M."/>
            <person name="Poon T.W."/>
            <person name="Priest M."/>
            <person name="Roberts A."/>
            <person name="Saif S."/>
            <person name="Shea T."/>
            <person name="Sisk P."/>
            <person name="Sykes S."/>
            <person name="Wortman J."/>
            <person name="Nusbaum C."/>
            <person name="Birren B."/>
        </authorList>
    </citation>
    <scope>NUCLEOTIDE SEQUENCE [LARGE SCALE GENOMIC DNA]</scope>
    <source>
        <strain evidence="3">dnLKV2</strain>
    </source>
</reference>
<evidence type="ECO:0000313" key="2">
    <source>
        <dbReference type="EMBL" id="EOS04307.1"/>
    </source>
</evidence>
<dbReference type="EMBL" id="ASSO01000017">
    <property type="protein sequence ID" value="EOS04307.1"/>
    <property type="molecule type" value="Genomic_DNA"/>
</dbReference>
<comment type="caution">
    <text evidence="2">The sequence shown here is derived from an EMBL/GenBank/DDBJ whole genome shotgun (WGS) entry which is preliminary data.</text>
</comment>
<feature type="region of interest" description="Disordered" evidence="1">
    <location>
        <begin position="109"/>
        <end position="175"/>
    </location>
</feature>
<evidence type="ECO:0000256" key="1">
    <source>
        <dbReference type="SAM" id="MobiDB-lite"/>
    </source>
</evidence>
<feature type="compositionally biased region" description="Basic residues" evidence="1">
    <location>
        <begin position="165"/>
        <end position="175"/>
    </location>
</feature>
<feature type="compositionally biased region" description="Basic and acidic residues" evidence="1">
    <location>
        <begin position="109"/>
        <end position="126"/>
    </location>
</feature>
<evidence type="ECO:0000313" key="3">
    <source>
        <dbReference type="Proteomes" id="UP000014212"/>
    </source>
</evidence>
<sequence>MHRTGGPMPAVNPRITITLKPQTHAALQRMSALAGNSMSSIVGELLEQSQPVFDRMVRLLEAAAKIKDSAQDEKDRIAKSLEDAQQNLERQLGLSLDWMDERSAPILEAAEKLDRRAGRAERDAQPRARAARPAKRATPMSNRGVTPSPKRASQAKTQQENPATKKARKARNGQV</sequence>
<dbReference type="Proteomes" id="UP000014212">
    <property type="component" value="Unassembled WGS sequence"/>
</dbReference>
<protein>
    <submittedName>
        <fullName evidence="2">Uncharacterized protein</fullName>
    </submittedName>
</protein>
<name>R9HJW3_BACUN</name>